<accession>A0ABP3IX84</accession>
<gene>
    <name evidence="5" type="ORF">GCM10008983_05120</name>
</gene>
<dbReference type="Pfam" id="PF09587">
    <property type="entry name" value="PGA_cap"/>
    <property type="match status" value="1"/>
</dbReference>
<dbReference type="PROSITE" id="PS51257">
    <property type="entry name" value="PROKAR_LIPOPROTEIN"/>
    <property type="match status" value="1"/>
</dbReference>
<dbReference type="PANTHER" id="PTHR33393:SF12">
    <property type="entry name" value="CAPSULE BIOSYNTHESIS PROTEIN CAPA"/>
    <property type="match status" value="1"/>
</dbReference>
<organism evidence="5 6">
    <name type="scientific">Lentibacillus halophilus</name>
    <dbReference type="NCBI Taxonomy" id="295065"/>
    <lineage>
        <taxon>Bacteria</taxon>
        <taxon>Bacillati</taxon>
        <taxon>Bacillota</taxon>
        <taxon>Bacilli</taxon>
        <taxon>Bacillales</taxon>
        <taxon>Bacillaceae</taxon>
        <taxon>Lentibacillus</taxon>
    </lineage>
</organism>
<dbReference type="SUPFAM" id="SSF56300">
    <property type="entry name" value="Metallo-dependent phosphatases"/>
    <property type="match status" value="1"/>
</dbReference>
<evidence type="ECO:0000256" key="2">
    <source>
        <dbReference type="SAM" id="MobiDB-lite"/>
    </source>
</evidence>
<evidence type="ECO:0000256" key="1">
    <source>
        <dbReference type="ARBA" id="ARBA00005662"/>
    </source>
</evidence>
<dbReference type="PANTHER" id="PTHR33393">
    <property type="entry name" value="POLYGLUTAMINE SYNTHESIS ACCESSORY PROTEIN RV0574C-RELATED"/>
    <property type="match status" value="1"/>
</dbReference>
<evidence type="ECO:0000313" key="6">
    <source>
        <dbReference type="Proteomes" id="UP001501459"/>
    </source>
</evidence>
<keyword evidence="6" id="KW-1185">Reference proteome</keyword>
<evidence type="ECO:0000259" key="4">
    <source>
        <dbReference type="SMART" id="SM00854"/>
    </source>
</evidence>
<name>A0ABP3IX84_9BACI</name>
<dbReference type="InterPro" id="IPR029052">
    <property type="entry name" value="Metallo-depent_PP-like"/>
</dbReference>
<evidence type="ECO:0000256" key="3">
    <source>
        <dbReference type="SAM" id="SignalP"/>
    </source>
</evidence>
<feature type="chain" id="PRO_5046143385" description="Capsule synthesis protein CapA domain-containing protein" evidence="3">
    <location>
        <begin position="21"/>
        <end position="395"/>
    </location>
</feature>
<feature type="domain" description="Capsule synthesis protein CapA" evidence="4">
    <location>
        <begin position="58"/>
        <end position="305"/>
    </location>
</feature>
<evidence type="ECO:0000313" key="5">
    <source>
        <dbReference type="EMBL" id="GAA0431521.1"/>
    </source>
</evidence>
<dbReference type="Proteomes" id="UP001501459">
    <property type="component" value="Unassembled WGS sequence"/>
</dbReference>
<sequence>MKRKLSLWTLILFGLSLLLAACSGNQVDETSGSDKKPAKEAAEHEKPKEPNITKQTITLSAIGDMLIHSRVYNDARTKSGEFDFHPMLKRVQPYLNNTTITFANQETMIGGEVLGLSNYPTFNSPQAVGDALKEAGVDVVSLANNHTLDGGEEAIQSAIKHWEKIDMMYTGSYKSESDRNDVRVHETRQGISVAFLAYTYGTNGIPVPSGKGYLVNLIDKEKMSKRIKTANQQADAVVLSLHYGDQYERMPSNEQKDLVQFAADNGVDVVLGHHPHVLQPIDWIKGEDGHRMLAIYSLGNFLSGQDEFYRRIGGVFKFTMEKTVKGGQETVQVKAPKFLPTFVKFRNQANYEVAPMYELTNNELADSQQHYQEIKSHMSQWVPELEFIEKPLEND</sequence>
<feature type="region of interest" description="Disordered" evidence="2">
    <location>
        <begin position="28"/>
        <end position="48"/>
    </location>
</feature>
<reference evidence="6" key="1">
    <citation type="journal article" date="2019" name="Int. J. Syst. Evol. Microbiol.">
        <title>The Global Catalogue of Microorganisms (GCM) 10K type strain sequencing project: providing services to taxonomists for standard genome sequencing and annotation.</title>
        <authorList>
            <consortium name="The Broad Institute Genomics Platform"/>
            <consortium name="The Broad Institute Genome Sequencing Center for Infectious Disease"/>
            <person name="Wu L."/>
            <person name="Ma J."/>
        </authorList>
    </citation>
    <scope>NUCLEOTIDE SEQUENCE [LARGE SCALE GENOMIC DNA]</scope>
    <source>
        <strain evidence="6">JCM 12149</strain>
    </source>
</reference>
<comment type="caution">
    <text evidence="5">The sequence shown here is derived from an EMBL/GenBank/DDBJ whole genome shotgun (WGS) entry which is preliminary data.</text>
</comment>
<dbReference type="InterPro" id="IPR052169">
    <property type="entry name" value="CW_Biosynth-Accessory"/>
</dbReference>
<dbReference type="EMBL" id="BAAADM010000008">
    <property type="protein sequence ID" value="GAA0431521.1"/>
    <property type="molecule type" value="Genomic_DNA"/>
</dbReference>
<proteinExistence type="inferred from homology"/>
<keyword evidence="3" id="KW-0732">Signal</keyword>
<dbReference type="Gene3D" id="3.60.21.10">
    <property type="match status" value="1"/>
</dbReference>
<feature type="compositionally biased region" description="Basic and acidic residues" evidence="2">
    <location>
        <begin position="32"/>
        <end position="48"/>
    </location>
</feature>
<feature type="signal peptide" evidence="3">
    <location>
        <begin position="1"/>
        <end position="20"/>
    </location>
</feature>
<dbReference type="InterPro" id="IPR019079">
    <property type="entry name" value="Capsule_synth_CapA"/>
</dbReference>
<dbReference type="CDD" id="cd07381">
    <property type="entry name" value="MPP_CapA"/>
    <property type="match status" value="1"/>
</dbReference>
<dbReference type="RefSeq" id="WP_343750985.1">
    <property type="nucleotide sequence ID" value="NZ_BAAADM010000008.1"/>
</dbReference>
<protein>
    <recommendedName>
        <fullName evidence="4">Capsule synthesis protein CapA domain-containing protein</fullName>
    </recommendedName>
</protein>
<comment type="similarity">
    <text evidence="1">Belongs to the CapA family.</text>
</comment>
<dbReference type="SMART" id="SM00854">
    <property type="entry name" value="PGA_cap"/>
    <property type="match status" value="1"/>
</dbReference>